<comment type="similarity">
    <text evidence="2 3">Belongs to the peptidase T1A family.</text>
</comment>
<dbReference type="GO" id="GO:0006511">
    <property type="term" value="P:ubiquitin-dependent protein catabolic process"/>
    <property type="evidence" value="ECO:0007669"/>
    <property type="project" value="InterPro"/>
</dbReference>
<comment type="caution">
    <text evidence="5">The sequence shown here is derived from an EMBL/GenBank/DDBJ whole genome shotgun (WGS) entry which is preliminary data.</text>
</comment>
<reference evidence="5 6" key="1">
    <citation type="journal article" date="2014" name="Genome Biol. Evol.">
        <title>The genome of the myxosporean Thelohanellus kitauei shows adaptations to nutrient acquisition within its fish host.</title>
        <authorList>
            <person name="Yang Y."/>
            <person name="Xiong J."/>
            <person name="Zhou Z."/>
            <person name="Huo F."/>
            <person name="Miao W."/>
            <person name="Ran C."/>
            <person name="Liu Y."/>
            <person name="Zhang J."/>
            <person name="Feng J."/>
            <person name="Wang M."/>
            <person name="Wang M."/>
            <person name="Wang L."/>
            <person name="Yao B."/>
        </authorList>
    </citation>
    <scope>NUCLEOTIDE SEQUENCE [LARGE SCALE GENOMIC DNA]</scope>
    <source>
        <strain evidence="5">Wuqing</strain>
    </source>
</reference>
<organism evidence="5 6">
    <name type="scientific">Thelohanellus kitauei</name>
    <name type="common">Myxosporean</name>
    <dbReference type="NCBI Taxonomy" id="669202"/>
    <lineage>
        <taxon>Eukaryota</taxon>
        <taxon>Metazoa</taxon>
        <taxon>Cnidaria</taxon>
        <taxon>Myxozoa</taxon>
        <taxon>Myxosporea</taxon>
        <taxon>Bivalvulida</taxon>
        <taxon>Platysporina</taxon>
        <taxon>Myxobolidae</taxon>
        <taxon>Thelohanellus</taxon>
    </lineage>
</organism>
<protein>
    <recommendedName>
        <fullName evidence="3">Proteasome subunit alpha type</fullName>
    </recommendedName>
</protein>
<comment type="subunit">
    <text evidence="3">The 26S proteasome consists of a 20S proteasome core and two 19S regulatory subunits.</text>
</comment>
<dbReference type="OrthoDB" id="431557at2759"/>
<dbReference type="GO" id="GO:0019773">
    <property type="term" value="C:proteasome core complex, alpha-subunit complex"/>
    <property type="evidence" value="ECO:0007669"/>
    <property type="project" value="UniProtKB-UniRule"/>
</dbReference>
<dbReference type="InterPro" id="IPR000426">
    <property type="entry name" value="Proteasome_asu_N"/>
</dbReference>
<evidence type="ECO:0000256" key="1">
    <source>
        <dbReference type="ARBA" id="ARBA00022942"/>
    </source>
</evidence>
<keyword evidence="1 2" id="KW-0647">Proteasome</keyword>
<keyword evidence="3" id="KW-0963">Cytoplasm</keyword>
<dbReference type="GO" id="GO:0005737">
    <property type="term" value="C:cytoplasm"/>
    <property type="evidence" value="ECO:0007669"/>
    <property type="project" value="UniProtKB-SubCell"/>
</dbReference>
<evidence type="ECO:0000259" key="4">
    <source>
        <dbReference type="PROSITE" id="PS00388"/>
    </source>
</evidence>
<dbReference type="InterPro" id="IPR029055">
    <property type="entry name" value="Ntn_hydrolases_N"/>
</dbReference>
<dbReference type="PROSITE" id="PS51475">
    <property type="entry name" value="PROTEASOME_ALPHA_2"/>
    <property type="match status" value="1"/>
</dbReference>
<dbReference type="InterPro" id="IPR050115">
    <property type="entry name" value="Proteasome_alpha"/>
</dbReference>
<dbReference type="PANTHER" id="PTHR11599">
    <property type="entry name" value="PROTEASOME SUBUNIT ALPHA/BETA"/>
    <property type="match status" value="1"/>
</dbReference>
<keyword evidence="3" id="KW-0539">Nucleus</keyword>
<dbReference type="InterPro" id="IPR001353">
    <property type="entry name" value="Proteasome_sua/b"/>
</dbReference>
<dbReference type="GO" id="GO:0005634">
    <property type="term" value="C:nucleus"/>
    <property type="evidence" value="ECO:0007669"/>
    <property type="project" value="UniProtKB-SubCell"/>
</dbReference>
<feature type="domain" description="Proteasome alpha-type subunits" evidence="4">
    <location>
        <begin position="8"/>
        <end position="30"/>
    </location>
</feature>
<dbReference type="PROSITE" id="PS00388">
    <property type="entry name" value="PROTEASOME_ALPHA_1"/>
    <property type="match status" value="1"/>
</dbReference>
<dbReference type="InterPro" id="IPR023332">
    <property type="entry name" value="Proteasome_alpha-type"/>
</dbReference>
<accession>A0A0C2MP21</accession>
<proteinExistence type="inferred from homology"/>
<dbReference type="EMBL" id="JWZT01004669">
    <property type="protein sequence ID" value="KII63401.1"/>
    <property type="molecule type" value="Genomic_DNA"/>
</dbReference>
<comment type="subcellular location">
    <subcellularLocation>
        <location evidence="3">Cytoplasm</location>
    </subcellularLocation>
    <subcellularLocation>
        <location evidence="3">Nucleus</location>
    </subcellularLocation>
</comment>
<keyword evidence="6" id="KW-1185">Reference proteome</keyword>
<evidence type="ECO:0000256" key="3">
    <source>
        <dbReference type="RuleBase" id="RU000551"/>
    </source>
</evidence>
<evidence type="ECO:0000313" key="6">
    <source>
        <dbReference type="Proteomes" id="UP000031668"/>
    </source>
</evidence>
<name>A0A0C2MP21_THEKT</name>
<dbReference type="Pfam" id="PF00227">
    <property type="entry name" value="Proteasome"/>
    <property type="match status" value="1"/>
</dbReference>
<evidence type="ECO:0000313" key="5">
    <source>
        <dbReference type="EMBL" id="KII63401.1"/>
    </source>
</evidence>
<dbReference type="FunFam" id="3.60.20.10:FF:000054">
    <property type="entry name" value="Proteasome subunit alpha type"/>
    <property type="match status" value="1"/>
</dbReference>
<dbReference type="SUPFAM" id="SSF56235">
    <property type="entry name" value="N-terminal nucleophile aminohydrolases (Ntn hydrolases)"/>
    <property type="match status" value="1"/>
</dbReference>
<dbReference type="AlphaFoldDB" id="A0A0C2MP21"/>
<dbReference type="Gene3D" id="3.60.20.10">
    <property type="entry name" value="Glutamine Phosphoribosylpyrophosphate, subunit 1, domain 1"/>
    <property type="match status" value="1"/>
</dbReference>
<gene>
    <name evidence="5" type="ORF">RF11_02210</name>
</gene>
<dbReference type="SMART" id="SM00948">
    <property type="entry name" value="Proteasome_A_N"/>
    <property type="match status" value="1"/>
</dbReference>
<dbReference type="NCBIfam" id="NF003075">
    <property type="entry name" value="PRK03996.1"/>
    <property type="match status" value="1"/>
</dbReference>
<sequence>MFFGRNDYDRGINTFSPEGRLIQVEYAIEAIKLGSTAIGLQCSEGIVFAVERRITSKLIVSSSTKKINEVDSHIACAMSGLIADAWTLVQNARVEATNHWFTYNEPIPVESVAQSLSKMTVFFGTDKDSKLLSRPFGVALLIGGIDEDGPKLFHLDPSGTQSVLYKITVGSAAESARCALKTTFNKDASLIDTIKLSIKTLKIVMEDKVNSENIEIGIIGPDKKFRLLTTEEIANLLDEMK</sequence>
<dbReference type="Proteomes" id="UP000031668">
    <property type="component" value="Unassembled WGS sequence"/>
</dbReference>
<dbReference type="OMA" id="RSMIDHA"/>
<evidence type="ECO:0000256" key="2">
    <source>
        <dbReference type="PROSITE-ProRule" id="PRU00808"/>
    </source>
</evidence>
<dbReference type="Pfam" id="PF10584">
    <property type="entry name" value="Proteasome_A_N"/>
    <property type="match status" value="1"/>
</dbReference>